<dbReference type="CDD" id="cd22700">
    <property type="entry name" value="FHA_FHAD1"/>
    <property type="match status" value="1"/>
</dbReference>
<proteinExistence type="predicted"/>
<dbReference type="Proteomes" id="UP000245119">
    <property type="component" value="Linkage Group LG2"/>
</dbReference>
<dbReference type="Pfam" id="PF00498">
    <property type="entry name" value="FHA"/>
    <property type="match status" value="1"/>
</dbReference>
<dbReference type="EMBL" id="PZQS01000002">
    <property type="protein sequence ID" value="PVD35510.1"/>
    <property type="molecule type" value="Genomic_DNA"/>
</dbReference>
<feature type="domain" description="FHA" evidence="2">
    <location>
        <begin position="27"/>
        <end position="77"/>
    </location>
</feature>
<gene>
    <name evidence="3" type="ORF">C0Q70_02473</name>
</gene>
<feature type="coiled-coil region" evidence="1">
    <location>
        <begin position="782"/>
        <end position="859"/>
    </location>
</feature>
<keyword evidence="1" id="KW-0175">Coiled coil</keyword>
<evidence type="ECO:0000313" key="3">
    <source>
        <dbReference type="EMBL" id="PVD35510.1"/>
    </source>
</evidence>
<dbReference type="STRING" id="400727.A0A2T7PQ30"/>
<evidence type="ECO:0000259" key="2">
    <source>
        <dbReference type="PROSITE" id="PS50006"/>
    </source>
</evidence>
<dbReference type="OrthoDB" id="687730at2759"/>
<protein>
    <recommendedName>
        <fullName evidence="2">FHA domain-containing protein</fullName>
    </recommendedName>
</protein>
<accession>A0A2T7PQ30</accession>
<evidence type="ECO:0000256" key="1">
    <source>
        <dbReference type="SAM" id="Coils"/>
    </source>
</evidence>
<dbReference type="Gene3D" id="2.60.200.20">
    <property type="match status" value="1"/>
</dbReference>
<dbReference type="SUPFAM" id="SSF49879">
    <property type="entry name" value="SMAD/FHA domain"/>
    <property type="match status" value="1"/>
</dbReference>
<reference evidence="3 4" key="1">
    <citation type="submission" date="2018-04" db="EMBL/GenBank/DDBJ databases">
        <title>The genome of golden apple snail Pomacea canaliculata provides insight into stress tolerance and invasive adaptation.</title>
        <authorList>
            <person name="Liu C."/>
            <person name="Liu B."/>
            <person name="Ren Y."/>
            <person name="Zhang Y."/>
            <person name="Wang H."/>
            <person name="Li S."/>
            <person name="Jiang F."/>
            <person name="Yin L."/>
            <person name="Zhang G."/>
            <person name="Qian W."/>
            <person name="Fan W."/>
        </authorList>
    </citation>
    <scope>NUCLEOTIDE SEQUENCE [LARGE SCALE GENOMIC DNA]</scope>
    <source>
        <strain evidence="3">SZHN2017</strain>
        <tissue evidence="3">Muscle</tissue>
    </source>
</reference>
<feature type="coiled-coil region" evidence="1">
    <location>
        <begin position="885"/>
        <end position="951"/>
    </location>
</feature>
<dbReference type="InterPro" id="IPR000253">
    <property type="entry name" value="FHA_dom"/>
</dbReference>
<feature type="coiled-coil region" evidence="1">
    <location>
        <begin position="1254"/>
        <end position="1291"/>
    </location>
</feature>
<feature type="coiled-coil region" evidence="1">
    <location>
        <begin position="258"/>
        <end position="315"/>
    </location>
</feature>
<dbReference type="SMART" id="SM00240">
    <property type="entry name" value="FHA"/>
    <property type="match status" value="1"/>
</dbReference>
<name>A0A2T7PQ30_POMCA</name>
<keyword evidence="4" id="KW-1185">Reference proteome</keyword>
<organism evidence="3 4">
    <name type="scientific">Pomacea canaliculata</name>
    <name type="common">Golden apple snail</name>
    <dbReference type="NCBI Taxonomy" id="400727"/>
    <lineage>
        <taxon>Eukaryota</taxon>
        <taxon>Metazoa</taxon>
        <taxon>Spiralia</taxon>
        <taxon>Lophotrochozoa</taxon>
        <taxon>Mollusca</taxon>
        <taxon>Gastropoda</taxon>
        <taxon>Caenogastropoda</taxon>
        <taxon>Architaenioglossa</taxon>
        <taxon>Ampullarioidea</taxon>
        <taxon>Ampullariidae</taxon>
        <taxon>Pomacea</taxon>
    </lineage>
</organism>
<dbReference type="InterPro" id="IPR052642">
    <property type="entry name" value="CC-FHA_domain"/>
</dbReference>
<feature type="coiled-coil region" evidence="1">
    <location>
        <begin position="978"/>
        <end position="1145"/>
    </location>
</feature>
<dbReference type="InterPro" id="IPR008984">
    <property type="entry name" value="SMAD_FHA_dom_sf"/>
</dbReference>
<dbReference type="PROSITE" id="PS50006">
    <property type="entry name" value="FHA_DOMAIN"/>
    <property type="match status" value="1"/>
</dbReference>
<dbReference type="PANTHER" id="PTHR18853:SF10">
    <property type="entry name" value="FHA DOMAIN-CONTAINING PROTEIN"/>
    <property type="match status" value="1"/>
</dbReference>
<feature type="coiled-coil region" evidence="1">
    <location>
        <begin position="473"/>
        <end position="528"/>
    </location>
</feature>
<comment type="caution">
    <text evidence="3">The sequence shown here is derived from an EMBL/GenBank/DDBJ whole genome shotgun (WGS) entry which is preliminary data.</text>
</comment>
<evidence type="ECO:0000313" key="4">
    <source>
        <dbReference type="Proteomes" id="UP000245119"/>
    </source>
</evidence>
<dbReference type="PANTHER" id="PTHR18853">
    <property type="entry name" value="FORKHEAD-ASSOCIATED DOMAIN-CONTAINING PROTEIN 1-RELATED"/>
    <property type="match status" value="1"/>
</dbReference>
<sequence>MIKRPTEMKAYLKAPDGNIFNLSPKVTTIGREACDLTIQVPGVDFQHAVIEYSEKDDCFIIQDLNTAQGTYVNDVRVQNAAVRLAAGDCVRFGYNGIPYELQVEQTSMVTCPPVQQRQVWTGPLTILNETPIYSNAHSQNTLQALQQQVSIMLCFPFLSPHSVVQPQPSLGVWTQPSTQAPVPRPPLRSRPLSAGATRRSTFDFPRFQGVSAVGSPVTRQDVSIYILFRVIFLQEYRINQLTEEVTRLRNFEFDSFRKDQLIQQLQQQISDLQEKLQQEPSIIMGSGDPELSLRLAQMEDEINAKRAEIMALKDQLNSTPPESTGNPLILRQELGERMKEVASLRSELERVKKDKNITSGLVTQMQHDMSNKTLEVEDLTSDEFRVRPHCVLQPHNPDQAEMASHHRPHHSGKKPVSCPVWFDSQDCTISKLTREIEVLRKDLRERDQLLSNANIKVNKIREASISGKAAEERDAREKELISLRQRFKSAENKISDQFNTITALRDELEKLKQSLFEEKDARRQIQAQADANKSQFLDMQRAERVVRIDLEQLQKEFERFRGKVIQTTFSTPGVEAPEKQITDDELIEILKKLLQERTHLWDHIEKLKKEVKQANSSTDELKAQGMKLRDDLQESLDRLKESGFLSSSLRQEASVVQSLSADDSLLWVRDIVHSILTTDLGWAQAVEAALEKCGVNIKLSSEPPNTHIELLYAKWESALSEKERLTVQIQEMKAHHQEELKVRLEGLQKEMESKLLDAVEKARLEGDEKVNRAIDDIRTAEAEKLGNAVADERQRADRLEVTVQQLRQVKLEQASELVTEVEQYKIVEADLKNQLVKLEERMKAEISQLQEEKGELVKKNADDLESYKEQVRQHSVTICAMEERLSKLNKKSKIFQEEAAALKKSNTVVPPKPKVILQRPVEEINALEHMLAMLRQENAELKKSVSEQQDVIMGLRRDLSGASARLSDITGEMSESQKREMEQNRELLVRRESELLEQRQQMAKLSKIIDKQKGEIKQLEQELSNEKSQIMKYRTDLAEQGSRLQDVEVKLKEEQLEQKKQLELLDQEGRITSELVGLGAQCRGERHEQIITRQREALAELRTRVKTLEQTRPPLPTQDQALQQVVMLKRELAEMRANQALAEDRVIASSTSLDREVGRTRGLISALNPEADMERSAHRETMDTLESSETTFLTLLRAVASALELEEVQGLRSMAHMPKDERDRLVAEREAACELLANRVHVLKERIIRKDELLQGYEHDLAKLREAQDFAERKTTQIDSLREDMKSKAEESHYLRESLSRTRDRLNQEKRLNGAIKQKKTFHLENERAHLQIPHSVRKMQEQQETAALRKKAQKELMKRKNYEIQTLKEELCDKEQALYDREKRLMSLERGLGLERAVEVID</sequence>